<keyword evidence="2" id="KW-0547">Nucleotide-binding</keyword>
<feature type="domain" description="ATP-dependent DNA helicase RecQ zinc-binding" evidence="1">
    <location>
        <begin position="44"/>
        <end position="89"/>
    </location>
</feature>
<keyword evidence="2" id="KW-0378">Hydrolase</keyword>
<dbReference type="GO" id="GO:0004386">
    <property type="term" value="F:helicase activity"/>
    <property type="evidence" value="ECO:0007669"/>
    <property type="project" value="UniProtKB-KW"/>
</dbReference>
<protein>
    <submittedName>
        <fullName evidence="2">Atp-dependent dna helicase q5-like protein</fullName>
        <ecNumber evidence="2">3.6.1.15</ecNumber>
        <ecNumber evidence="2">3.6.1.3</ecNumber>
    </submittedName>
</protein>
<accession>A0A171AYH3</accession>
<keyword evidence="2" id="KW-0067">ATP-binding</keyword>
<dbReference type="EC" id="3.6.1.3" evidence="2"/>
<reference evidence="2" key="2">
    <citation type="journal article" date="2017" name="J. Med. Entomol.">
        <title>Transcriptome Analysis of the Triatoma infestans (Hemiptera: Reduviidae) Integument.</title>
        <authorList>
            <person name="Calderon-Fernandez G.M."/>
            <person name="Moriconi D.E."/>
            <person name="Dulbecco A.B."/>
            <person name="Juarez M.P."/>
        </authorList>
    </citation>
    <scope>NUCLEOTIDE SEQUENCE</scope>
    <source>
        <strain evidence="2">Int1</strain>
        <tissue evidence="2">Integument</tissue>
    </source>
</reference>
<proteinExistence type="predicted"/>
<dbReference type="EC" id="3.6.1.15" evidence="2"/>
<feature type="non-terminal residue" evidence="2">
    <location>
        <position position="1"/>
    </location>
</feature>
<dbReference type="Gene3D" id="3.40.50.300">
    <property type="entry name" value="P-loop containing nucleotide triphosphate hydrolases"/>
    <property type="match status" value="1"/>
</dbReference>
<dbReference type="InterPro" id="IPR027417">
    <property type="entry name" value="P-loop_NTPase"/>
</dbReference>
<evidence type="ECO:0000259" key="1">
    <source>
        <dbReference type="Pfam" id="PF16124"/>
    </source>
</evidence>
<dbReference type="Pfam" id="PF16124">
    <property type="entry name" value="RecQ_Zn_bind"/>
    <property type="match status" value="1"/>
</dbReference>
<organism evidence="2">
    <name type="scientific">Triatoma infestans</name>
    <name type="common">Assassin bug</name>
    <dbReference type="NCBI Taxonomy" id="30076"/>
    <lineage>
        <taxon>Eukaryota</taxon>
        <taxon>Metazoa</taxon>
        <taxon>Ecdysozoa</taxon>
        <taxon>Arthropoda</taxon>
        <taxon>Hexapoda</taxon>
        <taxon>Insecta</taxon>
        <taxon>Pterygota</taxon>
        <taxon>Neoptera</taxon>
        <taxon>Paraneoptera</taxon>
        <taxon>Hemiptera</taxon>
        <taxon>Heteroptera</taxon>
        <taxon>Panheteroptera</taxon>
        <taxon>Cimicomorpha</taxon>
        <taxon>Reduviidae</taxon>
        <taxon>Triatominae</taxon>
        <taxon>Triatoma</taxon>
    </lineage>
</organism>
<dbReference type="AlphaFoldDB" id="A0A171AYH3"/>
<evidence type="ECO:0000313" key="2">
    <source>
        <dbReference type="EMBL" id="JAS02628.1"/>
    </source>
</evidence>
<dbReference type="EMBL" id="GEMB01000499">
    <property type="protein sequence ID" value="JAS02628.1"/>
    <property type="molecule type" value="Transcribed_RNA"/>
</dbReference>
<keyword evidence="2" id="KW-0347">Helicase</keyword>
<reference evidence="2" key="1">
    <citation type="submission" date="2016-04" db="EMBL/GenBank/DDBJ databases">
        <authorList>
            <person name="Calderon-Fernandez G.M.Sr."/>
        </authorList>
    </citation>
    <scope>NUCLEOTIDE SEQUENCE</scope>
    <source>
        <strain evidence="2">Int1</strain>
        <tissue evidence="2">Integument</tissue>
    </source>
</reference>
<sequence length="90" mass="10600">FIGEYPTAYQPIIKKAVELVEMEIQLIVEFYHSKSARKSLEFVLRQEHAQARSEVKQATAKSSYKAFELMVDYCESSRCRHWSFAKFFGR</sequence>
<dbReference type="GO" id="GO:0017111">
    <property type="term" value="F:ribonucleoside triphosphate phosphatase activity"/>
    <property type="evidence" value="ECO:0007669"/>
    <property type="project" value="UniProtKB-EC"/>
</dbReference>
<dbReference type="InterPro" id="IPR032284">
    <property type="entry name" value="RecQ_Zn-bd"/>
</dbReference>
<name>A0A171AYH3_TRIIF</name>